<evidence type="ECO:0000313" key="4">
    <source>
        <dbReference type="Proteomes" id="UP000264589"/>
    </source>
</evidence>
<reference evidence="3 4" key="1">
    <citation type="submission" date="2018-08" db="EMBL/GenBank/DDBJ databases">
        <title>Parvularcula sp. SM1705, isolated from surface water of the South Sea China.</title>
        <authorList>
            <person name="Sun L."/>
        </authorList>
    </citation>
    <scope>NUCLEOTIDE SEQUENCE [LARGE SCALE GENOMIC DNA]</scope>
    <source>
        <strain evidence="3 4">SM1705</strain>
    </source>
</reference>
<sequence length="388" mass="43834">MAETDLISAAARLKDWLVEAALPLWANAALDPEGGYYEDLTPQGAPRKDQIRRVRVQPRQAYVYAHAAHLGWSDQARAFSDHGFDYLLSRAAFGDPLDPASFDGFAHRLHPDGSVADPRRDTYDHAFVLLACAWRIRAFRDDRSRQVAKATLGFLDRECGQPDGSFLEGRPHQDPRRQNPHMHLFEAFMALFEATEDDANLERARRVFALFQTHFLDTEQTVLREFFQDDWQLSAEKGHLIEPGHMMEWCWLLDQYEALTGEDMSELIRRLYTAAEPLGLEPQSGFLVDCVSLEPSRPIPPARRTWVQTEYIKATLVRSRRGETAFASKAASLINRLFGTYLKSDVPGGYTDRYGADGEVISDAMPVSTLYHLMSLGAEADRTVKALG</sequence>
<dbReference type="GO" id="GO:0016853">
    <property type="term" value="F:isomerase activity"/>
    <property type="evidence" value="ECO:0007669"/>
    <property type="project" value="UniProtKB-KW"/>
</dbReference>
<dbReference type="PANTHER" id="PTHR15108">
    <property type="entry name" value="N-ACYLGLUCOSAMINE-2-EPIMERASE"/>
    <property type="match status" value="1"/>
</dbReference>
<dbReference type="InParanoid" id="A0A371RHH8"/>
<name>A0A371RHH8_9PROT</name>
<dbReference type="Proteomes" id="UP000264589">
    <property type="component" value="Unassembled WGS sequence"/>
</dbReference>
<comment type="caution">
    <text evidence="3">The sequence shown here is derived from an EMBL/GenBank/DDBJ whole genome shotgun (WGS) entry which is preliminary data.</text>
</comment>
<dbReference type="FunCoup" id="A0A371RHH8">
    <property type="interactions" value="3"/>
</dbReference>
<dbReference type="RefSeq" id="WP_116391531.1">
    <property type="nucleotide sequence ID" value="NZ_QUQO01000001.1"/>
</dbReference>
<dbReference type="InterPro" id="IPR010819">
    <property type="entry name" value="AGE/CE"/>
</dbReference>
<dbReference type="GO" id="GO:0005975">
    <property type="term" value="P:carbohydrate metabolic process"/>
    <property type="evidence" value="ECO:0007669"/>
    <property type="project" value="InterPro"/>
</dbReference>
<dbReference type="InterPro" id="IPR008928">
    <property type="entry name" value="6-hairpin_glycosidase_sf"/>
</dbReference>
<proteinExistence type="inferred from homology"/>
<evidence type="ECO:0000256" key="1">
    <source>
        <dbReference type="ARBA" id="ARBA00008558"/>
    </source>
</evidence>
<dbReference type="EMBL" id="QUQO01000001">
    <property type="protein sequence ID" value="RFB04900.1"/>
    <property type="molecule type" value="Genomic_DNA"/>
</dbReference>
<evidence type="ECO:0000256" key="2">
    <source>
        <dbReference type="ARBA" id="ARBA00023235"/>
    </source>
</evidence>
<dbReference type="InterPro" id="IPR012341">
    <property type="entry name" value="6hp_glycosidase-like_sf"/>
</dbReference>
<dbReference type="Pfam" id="PF07221">
    <property type="entry name" value="GlcNAc_2-epim"/>
    <property type="match status" value="1"/>
</dbReference>
<accession>A0A371RHH8</accession>
<protein>
    <submittedName>
        <fullName evidence="3">Mannose-6-phosphate isomerase</fullName>
    </submittedName>
</protein>
<dbReference type="Gene3D" id="1.50.10.10">
    <property type="match status" value="1"/>
</dbReference>
<evidence type="ECO:0000313" key="3">
    <source>
        <dbReference type="EMBL" id="RFB04900.1"/>
    </source>
</evidence>
<dbReference type="AlphaFoldDB" id="A0A371RHH8"/>
<keyword evidence="2 3" id="KW-0413">Isomerase</keyword>
<comment type="similarity">
    <text evidence="1">Belongs to the N-acylglucosamine 2-epimerase family.</text>
</comment>
<keyword evidence="4" id="KW-1185">Reference proteome</keyword>
<dbReference type="SUPFAM" id="SSF48208">
    <property type="entry name" value="Six-hairpin glycosidases"/>
    <property type="match status" value="1"/>
</dbReference>
<dbReference type="OrthoDB" id="9806359at2"/>
<gene>
    <name evidence="3" type="ORF">DX908_06140</name>
</gene>
<organism evidence="3 4">
    <name type="scientific">Parvularcula marina</name>
    <dbReference type="NCBI Taxonomy" id="2292771"/>
    <lineage>
        <taxon>Bacteria</taxon>
        <taxon>Pseudomonadati</taxon>
        <taxon>Pseudomonadota</taxon>
        <taxon>Alphaproteobacteria</taxon>
        <taxon>Parvularculales</taxon>
        <taxon>Parvularculaceae</taxon>
        <taxon>Parvularcula</taxon>
    </lineage>
</organism>